<dbReference type="Proteomes" id="UP000010716">
    <property type="component" value="Unassembled WGS sequence"/>
</dbReference>
<dbReference type="AlphaFoldDB" id="F5L977"/>
<dbReference type="Pfam" id="PF08812">
    <property type="entry name" value="YtxC"/>
    <property type="match status" value="1"/>
</dbReference>
<dbReference type="OrthoDB" id="2986513at2"/>
<dbReference type="EMBL" id="AFCE01000155">
    <property type="protein sequence ID" value="EGL82151.1"/>
    <property type="molecule type" value="Genomic_DNA"/>
</dbReference>
<keyword evidence="4" id="KW-1185">Reference proteome</keyword>
<proteinExistence type="predicted"/>
<evidence type="ECO:0000313" key="1">
    <source>
        <dbReference type="EMBL" id="EGL82151.1"/>
    </source>
</evidence>
<sequence length="314" mass="37611">MFIIQFEPGAHSLWNQEWMLFVEDMYQSVKWFEQLDFDVQFEYTPQTLTLRCLSYPERLSTDEARRIWQHVLGSLIADFVVDKLEDFLLVDFIQHTYGYRQLQELSRLYLYCDQLLNAREDEEDLGWLDEDQVMERKQLIYQQVYTYLSDAEALNLQGFFQFRLKAYCQKLLEAIECAIDEYVLDQEYDRFLQLLRLFVRSQMPKCALLHVVHIGQHLFHVFDQNSHPVSQEKLIERLSEWTGSFTSQDELIISALISYLPRRIILHTPCPDQPVIRTLQHIFSDRLTLCTGCEQCDQWKREIQIQSPELDYHV</sequence>
<gene>
    <name evidence="1" type="ORF">CathTA2_2386</name>
    <name evidence="2" type="ORF">HUR95_06985</name>
</gene>
<dbReference type="RefSeq" id="WP_007505745.1">
    <property type="nucleotide sequence ID" value="NZ_AFCE01000155.1"/>
</dbReference>
<reference evidence="2 4" key="2">
    <citation type="journal article" date="2020" name="Extremophiles">
        <title>Genomic analysis of Caldalkalibacillus thermarum TA2.A1 reveals aerobic alkaliphilic metabolism and evolutionary hallmarks linking alkaliphilic bacteria and plant life.</title>
        <authorList>
            <person name="de Jong S.I."/>
            <person name="van den Broek M.A."/>
            <person name="Merkel A.Y."/>
            <person name="de la Torre Cortes P."/>
            <person name="Kalamorz F."/>
            <person name="Cook G.M."/>
            <person name="van Loosdrecht M.C.M."/>
            <person name="McMillan D.G.G."/>
        </authorList>
    </citation>
    <scope>NUCLEOTIDE SEQUENCE [LARGE SCALE GENOMIC DNA]</scope>
    <source>
        <strain evidence="2 4">TA2.A1</strain>
    </source>
</reference>
<name>F5L977_CALTT</name>
<reference evidence="1 3" key="1">
    <citation type="journal article" date="2011" name="J. Bacteriol.">
        <title>Draft genome sequence of the thermoalkaliphilic Caldalkalibacillus thermarum strain TA2.A1.</title>
        <authorList>
            <person name="Kalamorz F."/>
            <person name="Keis S."/>
            <person name="McMillan D.G."/>
            <person name="Olsson K."/>
            <person name="Stanton J.A."/>
            <person name="Stockwell P."/>
            <person name="Black M.A."/>
            <person name="Klingeman D.M."/>
            <person name="Land M.L."/>
            <person name="Han C.S."/>
            <person name="Martin S.L."/>
            <person name="Becher S.A."/>
            <person name="Peddie C.J."/>
            <person name="Morgan H.W."/>
            <person name="Matthies D."/>
            <person name="Preiss L."/>
            <person name="Meier T."/>
            <person name="Brown S.D."/>
            <person name="Cook G.M."/>
        </authorList>
    </citation>
    <scope>NUCLEOTIDE SEQUENCE [LARGE SCALE GENOMIC DNA]</scope>
    <source>
        <strain evidence="1 3">TA2.A1</strain>
    </source>
</reference>
<evidence type="ECO:0000313" key="3">
    <source>
        <dbReference type="Proteomes" id="UP000010716"/>
    </source>
</evidence>
<protein>
    <submittedName>
        <fullName evidence="1 2">Sporulation protein YtxC</fullName>
    </submittedName>
</protein>
<evidence type="ECO:0000313" key="2">
    <source>
        <dbReference type="EMBL" id="QZT34975.1"/>
    </source>
</evidence>
<accession>F5L977</accession>
<evidence type="ECO:0000313" key="4">
    <source>
        <dbReference type="Proteomes" id="UP000825179"/>
    </source>
</evidence>
<dbReference type="Proteomes" id="UP000825179">
    <property type="component" value="Chromosome"/>
</dbReference>
<dbReference type="eggNOG" id="ENOG5031S9P">
    <property type="taxonomic scope" value="Bacteria"/>
</dbReference>
<dbReference type="InterPro" id="IPR014199">
    <property type="entry name" value="Spore_YtxC"/>
</dbReference>
<reference evidence="2" key="3">
    <citation type="submission" date="2021-08" db="EMBL/GenBank/DDBJ databases">
        <authorList>
            <person name="de Jong S."/>
            <person name="van den Broek M."/>
            <person name="Merkel A."/>
            <person name="de la Torre Cortes P."/>
            <person name="Kalamorz F."/>
            <person name="Cook G."/>
            <person name="van Loosdrecht M."/>
            <person name="McMillan D."/>
        </authorList>
    </citation>
    <scope>NUCLEOTIDE SEQUENCE</scope>
    <source>
        <strain evidence="2">TA2.A1</strain>
    </source>
</reference>
<dbReference type="EMBL" id="CP082237">
    <property type="protein sequence ID" value="QZT34975.1"/>
    <property type="molecule type" value="Genomic_DNA"/>
</dbReference>
<dbReference type="KEGG" id="cthu:HUR95_06985"/>
<organism evidence="1 3">
    <name type="scientific">Caldalkalibacillus thermarum (strain TA2.A1)</name>
    <dbReference type="NCBI Taxonomy" id="986075"/>
    <lineage>
        <taxon>Bacteria</taxon>
        <taxon>Bacillati</taxon>
        <taxon>Bacillota</taxon>
        <taxon>Bacilli</taxon>
        <taxon>Bacillales</taxon>
        <taxon>Bacillaceae</taxon>
        <taxon>Caldalkalibacillus</taxon>
    </lineage>
</organism>